<reference evidence="3" key="1">
    <citation type="journal article" date="2019" name="Int. J. Syst. Evol. Microbiol.">
        <title>The Global Catalogue of Microorganisms (GCM) 10K type strain sequencing project: providing services to taxonomists for standard genome sequencing and annotation.</title>
        <authorList>
            <consortium name="The Broad Institute Genomics Platform"/>
            <consortium name="The Broad Institute Genome Sequencing Center for Infectious Disease"/>
            <person name="Wu L."/>
            <person name="Ma J."/>
        </authorList>
    </citation>
    <scope>NUCLEOTIDE SEQUENCE [LARGE SCALE GENOMIC DNA]</scope>
    <source>
        <strain evidence="3">JCM 18126</strain>
    </source>
</reference>
<dbReference type="InterPro" id="IPR007138">
    <property type="entry name" value="ABM_dom"/>
</dbReference>
<dbReference type="EMBL" id="BAABIL010000008">
    <property type="protein sequence ID" value="GAA4961575.1"/>
    <property type="molecule type" value="Genomic_DNA"/>
</dbReference>
<dbReference type="Gene3D" id="3.30.70.100">
    <property type="match status" value="1"/>
</dbReference>
<dbReference type="InterPro" id="IPR011008">
    <property type="entry name" value="Dimeric_a/b-barrel"/>
</dbReference>
<dbReference type="Proteomes" id="UP001501195">
    <property type="component" value="Unassembled WGS sequence"/>
</dbReference>
<gene>
    <name evidence="2" type="ORF">GCM10023225_01500</name>
</gene>
<evidence type="ECO:0000313" key="3">
    <source>
        <dbReference type="Proteomes" id="UP001501195"/>
    </source>
</evidence>
<name>A0ABP9H465_9ACTN</name>
<feature type="domain" description="ABM" evidence="1">
    <location>
        <begin position="21"/>
        <end position="110"/>
    </location>
</feature>
<proteinExistence type="predicted"/>
<dbReference type="PROSITE" id="PS51725">
    <property type="entry name" value="ABM"/>
    <property type="match status" value="1"/>
</dbReference>
<organism evidence="2 3">
    <name type="scientific">Kineococcus glutinatus</name>
    <dbReference type="NCBI Taxonomy" id="1070872"/>
    <lineage>
        <taxon>Bacteria</taxon>
        <taxon>Bacillati</taxon>
        <taxon>Actinomycetota</taxon>
        <taxon>Actinomycetes</taxon>
        <taxon>Kineosporiales</taxon>
        <taxon>Kineosporiaceae</taxon>
        <taxon>Kineococcus</taxon>
    </lineage>
</organism>
<evidence type="ECO:0000313" key="2">
    <source>
        <dbReference type="EMBL" id="GAA4961575.1"/>
    </source>
</evidence>
<accession>A0ABP9H465</accession>
<sequence>MPGARVGETAVPTREEPTVTITALLDLTLRQESLPEALVVLHETLAVTRAFPGCLEVEVLVDSRDPAHVLVRERWDSPESDAAYRAWRATPDGASRLGDIIAGPPALRTFTTADVV</sequence>
<evidence type="ECO:0000259" key="1">
    <source>
        <dbReference type="PROSITE" id="PS51725"/>
    </source>
</evidence>
<protein>
    <recommendedName>
        <fullName evidence="1">ABM domain-containing protein</fullName>
    </recommendedName>
</protein>
<comment type="caution">
    <text evidence="2">The sequence shown here is derived from an EMBL/GenBank/DDBJ whole genome shotgun (WGS) entry which is preliminary data.</text>
</comment>
<dbReference type="Pfam" id="PF03992">
    <property type="entry name" value="ABM"/>
    <property type="match status" value="1"/>
</dbReference>
<keyword evidence="3" id="KW-1185">Reference proteome</keyword>
<dbReference type="SUPFAM" id="SSF54909">
    <property type="entry name" value="Dimeric alpha+beta barrel"/>
    <property type="match status" value="1"/>
</dbReference>